<dbReference type="Gene3D" id="3.40.630.30">
    <property type="match status" value="1"/>
</dbReference>
<organism evidence="2 3">
    <name type="scientific">Enterococcus innesii</name>
    <dbReference type="NCBI Taxonomy" id="2839759"/>
    <lineage>
        <taxon>Bacteria</taxon>
        <taxon>Bacillati</taxon>
        <taxon>Bacillota</taxon>
        <taxon>Bacilli</taxon>
        <taxon>Lactobacillales</taxon>
        <taxon>Enterococcaceae</taxon>
        <taxon>Enterococcus</taxon>
    </lineage>
</organism>
<dbReference type="PROSITE" id="PS51186">
    <property type="entry name" value="GNAT"/>
    <property type="match status" value="1"/>
</dbReference>
<dbReference type="EMBL" id="AP025635">
    <property type="protein sequence ID" value="BDG68076.1"/>
    <property type="molecule type" value="Genomic_DNA"/>
</dbReference>
<dbReference type="CDD" id="cd04301">
    <property type="entry name" value="NAT_SF"/>
    <property type="match status" value="1"/>
</dbReference>
<dbReference type="InterPro" id="IPR000182">
    <property type="entry name" value="GNAT_dom"/>
</dbReference>
<evidence type="ECO:0000313" key="2">
    <source>
        <dbReference type="EMBL" id="BDG68076.1"/>
    </source>
</evidence>
<evidence type="ECO:0000259" key="1">
    <source>
        <dbReference type="PROSITE" id="PS51186"/>
    </source>
</evidence>
<protein>
    <recommendedName>
        <fullName evidence="1">N-acetyltransferase domain-containing protein</fullName>
    </recommendedName>
</protein>
<gene>
    <name evidence="2" type="ORF">ENLAB_16400</name>
</gene>
<dbReference type="Proteomes" id="UP000831692">
    <property type="component" value="Chromosome"/>
</dbReference>
<accession>A0ABM7XSJ2</accession>
<proteinExistence type="predicted"/>
<dbReference type="SUPFAM" id="SSF55729">
    <property type="entry name" value="Acyl-CoA N-acyltransferases (Nat)"/>
    <property type="match status" value="1"/>
</dbReference>
<dbReference type="GeneID" id="83457644"/>
<evidence type="ECO:0000313" key="3">
    <source>
        <dbReference type="Proteomes" id="UP000831692"/>
    </source>
</evidence>
<dbReference type="PANTHER" id="PTHR43792">
    <property type="entry name" value="GNAT FAMILY, PUTATIVE (AFU_ORTHOLOGUE AFUA_3G00765)-RELATED-RELATED"/>
    <property type="match status" value="1"/>
</dbReference>
<dbReference type="RefSeq" id="WP_244353396.1">
    <property type="nucleotide sequence ID" value="NZ_AP025635.1"/>
</dbReference>
<sequence length="175" mass="21050">MHTHTSERLIYRPYETKDLEALIKLCNEKTYRRWFYFLPKLNEKRAKAQIERNWNLWHDVIDMTKDQYAFAIEEKCSGDLIGSVEVSKYHGKKKLKHFEVGYYIGESYQNKGYATEAVNHVIKWAEPYLKEKQEELRVFGKVEHKNIASLRVLEKAGFKLVRKTILCRIYERWID</sequence>
<keyword evidence="3" id="KW-1185">Reference proteome</keyword>
<reference evidence="2 3" key="1">
    <citation type="submission" date="2022-03" db="EMBL/GenBank/DDBJ databases">
        <title>Complete genome sequence of Enterococcus innesii DB-1.</title>
        <authorList>
            <person name="Fukuda D."/>
            <person name="Nolasco-Hipolito C."/>
        </authorList>
    </citation>
    <scope>NUCLEOTIDE SEQUENCE [LARGE SCALE GENOMIC DNA]</scope>
    <source>
        <strain evidence="2 3">DB-1</strain>
    </source>
</reference>
<name>A0ABM7XSJ2_9ENTE</name>
<dbReference type="Pfam" id="PF13302">
    <property type="entry name" value="Acetyltransf_3"/>
    <property type="match status" value="1"/>
</dbReference>
<dbReference type="PANTHER" id="PTHR43792:SF1">
    <property type="entry name" value="N-ACETYLTRANSFERASE DOMAIN-CONTAINING PROTEIN"/>
    <property type="match status" value="1"/>
</dbReference>
<dbReference type="InterPro" id="IPR016181">
    <property type="entry name" value="Acyl_CoA_acyltransferase"/>
</dbReference>
<dbReference type="InterPro" id="IPR051531">
    <property type="entry name" value="N-acetyltransferase"/>
</dbReference>
<feature type="domain" description="N-acetyltransferase" evidence="1">
    <location>
        <begin position="9"/>
        <end position="175"/>
    </location>
</feature>